<keyword evidence="2" id="KW-0812">Transmembrane</keyword>
<dbReference type="AlphaFoldDB" id="A0A059C0D1"/>
<reference evidence="3" key="1">
    <citation type="submission" date="2013-07" db="EMBL/GenBank/DDBJ databases">
        <title>The genome of Eucalyptus grandis.</title>
        <authorList>
            <person name="Schmutz J."/>
            <person name="Hayes R."/>
            <person name="Myburg A."/>
            <person name="Tuskan G."/>
            <person name="Grattapaglia D."/>
            <person name="Rokhsar D.S."/>
        </authorList>
    </citation>
    <scope>NUCLEOTIDE SEQUENCE</scope>
    <source>
        <tissue evidence="3">Leaf extractions</tissue>
    </source>
</reference>
<keyword evidence="2" id="KW-0472">Membrane</keyword>
<sequence>RSEGEARAESPARRRSPARSGRGRRIMRRSSSAPRVSDEAPSPPPTLPTTTSQSRCSRTGEPDDDRREQQLPTCDPLSHAARKERSRLRSAENAVHGIPVLLVLCAFVLWFFSSPGSEF</sequence>
<feature type="region of interest" description="Disordered" evidence="1">
    <location>
        <begin position="1"/>
        <end position="85"/>
    </location>
</feature>
<dbReference type="PANTHER" id="PTHR34189">
    <property type="entry name" value="TRANSMEMBRANE PROTEIN"/>
    <property type="match status" value="1"/>
</dbReference>
<dbReference type="STRING" id="71139.A0A059C0D1"/>
<feature type="compositionally biased region" description="Basic residues" evidence="1">
    <location>
        <begin position="13"/>
        <end position="28"/>
    </location>
</feature>
<evidence type="ECO:0000313" key="3">
    <source>
        <dbReference type="EMBL" id="KCW71908.1"/>
    </source>
</evidence>
<feature type="compositionally biased region" description="Basic and acidic residues" evidence="1">
    <location>
        <begin position="58"/>
        <end position="69"/>
    </location>
</feature>
<name>A0A059C0D1_EUCGR</name>
<evidence type="ECO:0000256" key="1">
    <source>
        <dbReference type="SAM" id="MobiDB-lite"/>
    </source>
</evidence>
<dbReference type="PANTHER" id="PTHR34189:SF13">
    <property type="entry name" value="TRANSMEMBRANE PROTEIN"/>
    <property type="match status" value="1"/>
</dbReference>
<keyword evidence="2" id="KW-1133">Transmembrane helix</keyword>
<accession>A0A059C0D1</accession>
<dbReference type="EMBL" id="KK198757">
    <property type="protein sequence ID" value="KCW71908.1"/>
    <property type="molecule type" value="Genomic_DNA"/>
</dbReference>
<feature type="non-terminal residue" evidence="3">
    <location>
        <position position="1"/>
    </location>
</feature>
<dbReference type="Gramene" id="KCW71908">
    <property type="protein sequence ID" value="KCW71908"/>
    <property type="gene ID" value="EUGRSUZ_E00369"/>
</dbReference>
<dbReference type="OMA" id="WLFSNPV"/>
<gene>
    <name evidence="3" type="ORF">EUGRSUZ_E00369</name>
</gene>
<dbReference type="InParanoid" id="A0A059C0D1"/>
<protein>
    <submittedName>
        <fullName evidence="3">Uncharacterized protein</fullName>
    </submittedName>
</protein>
<organism evidence="3">
    <name type="scientific">Eucalyptus grandis</name>
    <name type="common">Flooded gum</name>
    <dbReference type="NCBI Taxonomy" id="71139"/>
    <lineage>
        <taxon>Eukaryota</taxon>
        <taxon>Viridiplantae</taxon>
        <taxon>Streptophyta</taxon>
        <taxon>Embryophyta</taxon>
        <taxon>Tracheophyta</taxon>
        <taxon>Spermatophyta</taxon>
        <taxon>Magnoliopsida</taxon>
        <taxon>eudicotyledons</taxon>
        <taxon>Gunneridae</taxon>
        <taxon>Pentapetalae</taxon>
        <taxon>rosids</taxon>
        <taxon>malvids</taxon>
        <taxon>Myrtales</taxon>
        <taxon>Myrtaceae</taxon>
        <taxon>Myrtoideae</taxon>
        <taxon>Eucalypteae</taxon>
        <taxon>Eucalyptus</taxon>
    </lineage>
</organism>
<feature type="transmembrane region" description="Helical" evidence="2">
    <location>
        <begin position="93"/>
        <end position="112"/>
    </location>
</feature>
<proteinExistence type="predicted"/>
<feature type="compositionally biased region" description="Basic and acidic residues" evidence="1">
    <location>
        <begin position="1"/>
        <end position="12"/>
    </location>
</feature>
<dbReference type="eggNOG" id="KOG4197">
    <property type="taxonomic scope" value="Eukaryota"/>
</dbReference>
<evidence type="ECO:0000256" key="2">
    <source>
        <dbReference type="SAM" id="Phobius"/>
    </source>
</evidence>